<dbReference type="AlphaFoldDB" id="A0A1R2BW29"/>
<organism evidence="6 7">
    <name type="scientific">Stentor coeruleus</name>
    <dbReference type="NCBI Taxonomy" id="5963"/>
    <lineage>
        <taxon>Eukaryota</taxon>
        <taxon>Sar</taxon>
        <taxon>Alveolata</taxon>
        <taxon>Ciliophora</taxon>
        <taxon>Postciliodesmatophora</taxon>
        <taxon>Heterotrichea</taxon>
        <taxon>Heterotrichida</taxon>
        <taxon>Stentoridae</taxon>
        <taxon>Stentor</taxon>
    </lineage>
</organism>
<evidence type="ECO:0000313" key="6">
    <source>
        <dbReference type="EMBL" id="OMJ80795.1"/>
    </source>
</evidence>
<accession>A0A1R2BW29</accession>
<dbReference type="OrthoDB" id="10252171at2759"/>
<dbReference type="FunFam" id="1.10.510.10:FF:000571">
    <property type="entry name" value="Maternal embryonic leucine zipper kinase"/>
    <property type="match status" value="1"/>
</dbReference>
<keyword evidence="7" id="KW-1185">Reference proteome</keyword>
<dbReference type="InterPro" id="IPR017441">
    <property type="entry name" value="Protein_kinase_ATP_BS"/>
</dbReference>
<gene>
    <name evidence="6" type="ORF">SteCoe_18848</name>
</gene>
<dbReference type="InterPro" id="IPR011009">
    <property type="entry name" value="Kinase-like_dom_sf"/>
</dbReference>
<comment type="caution">
    <text evidence="6">The sequence shown here is derived from an EMBL/GenBank/DDBJ whole genome shotgun (WGS) entry which is preliminary data.</text>
</comment>
<evidence type="ECO:0000313" key="7">
    <source>
        <dbReference type="Proteomes" id="UP000187209"/>
    </source>
</evidence>
<keyword evidence="2 4" id="KW-0547">Nucleotide-binding</keyword>
<evidence type="ECO:0000256" key="4">
    <source>
        <dbReference type="PROSITE-ProRule" id="PRU10141"/>
    </source>
</evidence>
<evidence type="ECO:0000259" key="5">
    <source>
        <dbReference type="PROSITE" id="PS50011"/>
    </source>
</evidence>
<dbReference type="EMBL" id="MPUH01000407">
    <property type="protein sequence ID" value="OMJ80795.1"/>
    <property type="molecule type" value="Genomic_DNA"/>
</dbReference>
<dbReference type="GO" id="GO:0004672">
    <property type="term" value="F:protein kinase activity"/>
    <property type="evidence" value="ECO:0007669"/>
    <property type="project" value="InterPro"/>
</dbReference>
<dbReference type="GO" id="GO:0005524">
    <property type="term" value="F:ATP binding"/>
    <property type="evidence" value="ECO:0007669"/>
    <property type="project" value="UniProtKB-UniRule"/>
</dbReference>
<keyword evidence="3 4" id="KW-0067">ATP-binding</keyword>
<dbReference type="PROSITE" id="PS00107">
    <property type="entry name" value="PROTEIN_KINASE_ATP"/>
    <property type="match status" value="1"/>
</dbReference>
<feature type="domain" description="Protein kinase" evidence="5">
    <location>
        <begin position="344"/>
        <end position="596"/>
    </location>
</feature>
<dbReference type="PANTHER" id="PTHR24347">
    <property type="entry name" value="SERINE/THREONINE-PROTEIN KINASE"/>
    <property type="match status" value="1"/>
</dbReference>
<dbReference type="SUPFAM" id="SSF47473">
    <property type="entry name" value="EF-hand"/>
    <property type="match status" value="1"/>
</dbReference>
<dbReference type="SMART" id="SM00220">
    <property type="entry name" value="S_TKc"/>
    <property type="match status" value="1"/>
</dbReference>
<evidence type="ECO:0000256" key="3">
    <source>
        <dbReference type="ARBA" id="ARBA00022840"/>
    </source>
</evidence>
<reference evidence="6 7" key="1">
    <citation type="submission" date="2016-11" db="EMBL/GenBank/DDBJ databases">
        <title>The macronuclear genome of Stentor coeruleus: a giant cell with tiny introns.</title>
        <authorList>
            <person name="Slabodnick M."/>
            <person name="Ruby J.G."/>
            <person name="Reiff S.B."/>
            <person name="Swart E.C."/>
            <person name="Gosai S."/>
            <person name="Prabakaran S."/>
            <person name="Witkowska E."/>
            <person name="Larue G.E."/>
            <person name="Fisher S."/>
            <person name="Freeman R.M."/>
            <person name="Gunawardena J."/>
            <person name="Chu W."/>
            <person name="Stover N.A."/>
            <person name="Gregory B.D."/>
            <person name="Nowacki M."/>
            <person name="Derisi J."/>
            <person name="Roy S.W."/>
            <person name="Marshall W.F."/>
            <person name="Sood P."/>
        </authorList>
    </citation>
    <scope>NUCLEOTIDE SEQUENCE [LARGE SCALE GENOMIC DNA]</scope>
    <source>
        <strain evidence="6">WM001</strain>
    </source>
</reference>
<dbReference type="InterPro" id="IPR008271">
    <property type="entry name" value="Ser/Thr_kinase_AS"/>
</dbReference>
<dbReference type="PROSITE" id="PS50011">
    <property type="entry name" value="PROTEIN_KINASE_DOM"/>
    <property type="match status" value="1"/>
</dbReference>
<evidence type="ECO:0000256" key="1">
    <source>
        <dbReference type="ARBA" id="ARBA00011245"/>
    </source>
</evidence>
<evidence type="ECO:0000256" key="2">
    <source>
        <dbReference type="ARBA" id="ARBA00022741"/>
    </source>
</evidence>
<dbReference type="InterPro" id="IPR000719">
    <property type="entry name" value="Prot_kinase_dom"/>
</dbReference>
<feature type="binding site" evidence="4">
    <location>
        <position position="373"/>
    </location>
    <ligand>
        <name>ATP</name>
        <dbReference type="ChEBI" id="CHEBI:30616"/>
    </ligand>
</feature>
<dbReference type="Proteomes" id="UP000187209">
    <property type="component" value="Unassembled WGS sequence"/>
</dbReference>
<sequence>MGSCSSKRKLTSCYPSQGHHVSEWPNCNFYLVSRVEVETLQLLFKELASRNHSETRLSKLNFLSYFQIPGILGEKLFSQFDSKNQNFIESDDFIRGIKEYCRAEYSQVVKKMFELFKFNESETISHEELNYLFHNFMKCLLEKECQKADEKDQKNIKFSINPPTISYSDIMLPSVDFAEFITEQYSQNSSGLTYPDFENFLEKCPEIYTNFLNIFCETTWRDYNAMVRTGCHSTSVHKAKNFEPAPEFFAGEIVVEKNSLNVDAFGVIRGNLFLVFDSERLISVIDVVYLNGCYLKIDQDKCTIFQYNNSMPRISFESRSEVKIEAWEQELKLAGDIKKFRDIYELGDRIGHGKFSDVHTACEKSTNETWAVKIMKRKKTNSIERELIHNEINILKILNHKGIVKLKDVFCNSTHTLLVEEFLHGGSLEKCVGTLSENDIKTIVYQLLEVINYIHEVGVIHRDIKLDNVLFAKKNDLGTLKLADFGLSTFAIPGKVFTEACGTIGYTAPEMHDNFGYGNEVDLWSLGVLTYALLAEKMPFRGCSNQEIILATMNKEPDYTEIANYSAQAQDFVKKLLRKKPTERLKALDSMKHEWFNG</sequence>
<dbReference type="InterPro" id="IPR011992">
    <property type="entry name" value="EF-hand-dom_pair"/>
</dbReference>
<name>A0A1R2BW29_9CILI</name>
<proteinExistence type="predicted"/>
<dbReference type="PROSITE" id="PS00108">
    <property type="entry name" value="PROTEIN_KINASE_ST"/>
    <property type="match status" value="1"/>
</dbReference>
<dbReference type="Gene3D" id="1.10.510.10">
    <property type="entry name" value="Transferase(Phosphotransferase) domain 1"/>
    <property type="match status" value="1"/>
</dbReference>
<protein>
    <recommendedName>
        <fullName evidence="5">Protein kinase domain-containing protein</fullName>
    </recommendedName>
</protein>
<dbReference type="Pfam" id="PF00069">
    <property type="entry name" value="Pkinase"/>
    <property type="match status" value="1"/>
</dbReference>
<dbReference type="SUPFAM" id="SSF56112">
    <property type="entry name" value="Protein kinase-like (PK-like)"/>
    <property type="match status" value="1"/>
</dbReference>
<dbReference type="Gene3D" id="1.10.238.10">
    <property type="entry name" value="EF-hand"/>
    <property type="match status" value="1"/>
</dbReference>
<comment type="subunit">
    <text evidence="1">Monomer.</text>
</comment>